<dbReference type="Gene3D" id="1.10.287.470">
    <property type="entry name" value="Helix hairpin bin"/>
    <property type="match status" value="1"/>
</dbReference>
<dbReference type="SUPFAM" id="SSF111369">
    <property type="entry name" value="HlyD-like secretion proteins"/>
    <property type="match status" value="1"/>
</dbReference>
<evidence type="ECO:0000256" key="1">
    <source>
        <dbReference type="SAM" id="Coils"/>
    </source>
</evidence>
<organism evidence="3 4">
    <name type="scientific">Mesorhizobium zhangyense</name>
    <dbReference type="NCBI Taxonomy" id="1776730"/>
    <lineage>
        <taxon>Bacteria</taxon>
        <taxon>Pseudomonadati</taxon>
        <taxon>Pseudomonadota</taxon>
        <taxon>Alphaproteobacteria</taxon>
        <taxon>Hyphomicrobiales</taxon>
        <taxon>Phyllobacteriaceae</taxon>
        <taxon>Mesorhizobium</taxon>
    </lineage>
</organism>
<keyword evidence="2" id="KW-1133">Transmembrane helix</keyword>
<dbReference type="AlphaFoldDB" id="A0A7C9RCT1"/>
<keyword evidence="4" id="KW-1185">Reference proteome</keyword>
<feature type="non-terminal residue" evidence="3">
    <location>
        <position position="286"/>
    </location>
</feature>
<keyword evidence="2" id="KW-0472">Membrane</keyword>
<evidence type="ECO:0000313" key="4">
    <source>
        <dbReference type="Proteomes" id="UP000481252"/>
    </source>
</evidence>
<dbReference type="Proteomes" id="UP000481252">
    <property type="component" value="Unassembled WGS sequence"/>
</dbReference>
<dbReference type="Gene3D" id="2.40.50.100">
    <property type="match status" value="1"/>
</dbReference>
<dbReference type="PANTHER" id="PTHR30367">
    <property type="entry name" value="P-HYDROXYBENZOIC ACID EFFLUX PUMP SUBUNIT AAEA-RELATED"/>
    <property type="match status" value="1"/>
</dbReference>
<feature type="transmembrane region" description="Helical" evidence="2">
    <location>
        <begin position="40"/>
        <end position="61"/>
    </location>
</feature>
<name>A0A7C9RCT1_9HYPH</name>
<proteinExistence type="predicted"/>
<keyword evidence="2" id="KW-0812">Transmembrane</keyword>
<feature type="coiled-coil region" evidence="1">
    <location>
        <begin position="114"/>
        <end position="162"/>
    </location>
</feature>
<dbReference type="EMBL" id="JAAKZG010000054">
    <property type="protein sequence ID" value="NGN45357.1"/>
    <property type="molecule type" value="Genomic_DNA"/>
</dbReference>
<evidence type="ECO:0000313" key="3">
    <source>
        <dbReference type="EMBL" id="NGN45357.1"/>
    </source>
</evidence>
<accession>A0A7C9RCT1</accession>
<dbReference type="InterPro" id="IPR050393">
    <property type="entry name" value="MFP_Efflux_Pump"/>
</dbReference>
<dbReference type="PANTHER" id="PTHR30367:SF12">
    <property type="entry name" value="P-HYDROXYBENZOIC ACID EFFLUX PUMP SUBUNIT AAEA"/>
    <property type="match status" value="1"/>
</dbReference>
<keyword evidence="1" id="KW-0175">Coiled coil</keyword>
<gene>
    <name evidence="3" type="ORF">G6N74_30415</name>
</gene>
<comment type="caution">
    <text evidence="3">The sequence shown here is derived from an EMBL/GenBank/DDBJ whole genome shotgun (WGS) entry which is preliminary data.</text>
</comment>
<dbReference type="RefSeq" id="WP_165121724.1">
    <property type="nucleotide sequence ID" value="NZ_JAAKZG010000054.1"/>
</dbReference>
<sequence>MIEVLLCSIVTILPDFLHRRFVQGKRIGHELTLYSVWYELRYGITACLMLTISLLTLILYFHPSTNSAVSFYRTVPIIPEGVGRVEEVYAGFREKVKAGQPIFKLDSSEQEAALETARRRVSEIDATLELAKTDLAGADAKIQEAQSAYQQAVDELDTKTELQKRNANAVAQREIEKLRNIVDGRQAAVSAALAGKQSVEAQISSVLPAQKATAEATLAQAQVELDKTVVYAGVDGTLEQFTLRKGDIVNPVMRPAGVLIPAEAGREALVAGFGQIEAQVMKIGMV</sequence>
<reference evidence="3 4" key="1">
    <citation type="submission" date="2020-02" db="EMBL/GenBank/DDBJ databases">
        <title>Genome sequence of the type strain CGMCC 1.15528 of Mesorhizobium zhangyense.</title>
        <authorList>
            <person name="Gao J."/>
            <person name="Sun J."/>
        </authorList>
    </citation>
    <scope>NUCLEOTIDE SEQUENCE [LARGE SCALE GENOMIC DNA]</scope>
    <source>
        <strain evidence="3 4">CGMCC 1.15528</strain>
    </source>
</reference>
<protein>
    <submittedName>
        <fullName evidence="3">HlyD family secretion protein</fullName>
    </submittedName>
</protein>
<evidence type="ECO:0000256" key="2">
    <source>
        <dbReference type="SAM" id="Phobius"/>
    </source>
</evidence>